<proteinExistence type="predicted"/>
<organism evidence="1 2">
    <name type="scientific">Microdochium bolleyi</name>
    <dbReference type="NCBI Taxonomy" id="196109"/>
    <lineage>
        <taxon>Eukaryota</taxon>
        <taxon>Fungi</taxon>
        <taxon>Dikarya</taxon>
        <taxon>Ascomycota</taxon>
        <taxon>Pezizomycotina</taxon>
        <taxon>Sordariomycetes</taxon>
        <taxon>Xylariomycetidae</taxon>
        <taxon>Xylariales</taxon>
        <taxon>Microdochiaceae</taxon>
        <taxon>Microdochium</taxon>
    </lineage>
</organism>
<evidence type="ECO:0000313" key="1">
    <source>
        <dbReference type="EMBL" id="KXJ85090.1"/>
    </source>
</evidence>
<dbReference type="AlphaFoldDB" id="A0A136IJE4"/>
<protein>
    <submittedName>
        <fullName evidence="1">Uncharacterized protein</fullName>
    </submittedName>
</protein>
<dbReference type="EMBL" id="KQ964297">
    <property type="protein sequence ID" value="KXJ85090.1"/>
    <property type="molecule type" value="Genomic_DNA"/>
</dbReference>
<evidence type="ECO:0000313" key="2">
    <source>
        <dbReference type="Proteomes" id="UP000070501"/>
    </source>
</evidence>
<dbReference type="Proteomes" id="UP000070501">
    <property type="component" value="Unassembled WGS sequence"/>
</dbReference>
<sequence length="57" mass="6337">MTSQPAQVRLPPIQEMVAQSHIASRHRGQYSLAQEHSAEEGGNILSQPWTFLHVQGT</sequence>
<accession>A0A136IJE4</accession>
<feature type="non-terminal residue" evidence="1">
    <location>
        <position position="57"/>
    </location>
</feature>
<dbReference type="OrthoDB" id="4787732at2759"/>
<reference evidence="2" key="1">
    <citation type="submission" date="2016-02" db="EMBL/GenBank/DDBJ databases">
        <title>Draft genome sequence of Microdochium bolleyi, a fungal endophyte of beachgrass.</title>
        <authorList>
            <consortium name="DOE Joint Genome Institute"/>
            <person name="David A.S."/>
            <person name="May G."/>
            <person name="Haridas S."/>
            <person name="Lim J."/>
            <person name="Wang M."/>
            <person name="Labutti K."/>
            <person name="Lipzen A."/>
            <person name="Barry K."/>
            <person name="Grigoriev I.V."/>
        </authorList>
    </citation>
    <scope>NUCLEOTIDE SEQUENCE [LARGE SCALE GENOMIC DNA]</scope>
    <source>
        <strain evidence="2">J235TASD1</strain>
    </source>
</reference>
<dbReference type="InParanoid" id="A0A136IJE4"/>
<keyword evidence="2" id="KW-1185">Reference proteome</keyword>
<name>A0A136IJE4_9PEZI</name>
<gene>
    <name evidence="1" type="ORF">Micbo1qcDRAFT_169660</name>
</gene>